<evidence type="ECO:0000256" key="1">
    <source>
        <dbReference type="ARBA" id="ARBA00023015"/>
    </source>
</evidence>
<dbReference type="InterPro" id="IPR046532">
    <property type="entry name" value="DUF6597"/>
</dbReference>
<dbReference type="PANTHER" id="PTHR46796">
    <property type="entry name" value="HTH-TYPE TRANSCRIPTIONAL ACTIVATOR RHAS-RELATED"/>
    <property type="match status" value="1"/>
</dbReference>
<dbReference type="PROSITE" id="PS01124">
    <property type="entry name" value="HTH_ARAC_FAMILY_2"/>
    <property type="match status" value="1"/>
</dbReference>
<evidence type="ECO:0000313" key="6">
    <source>
        <dbReference type="Proteomes" id="UP000243525"/>
    </source>
</evidence>
<reference evidence="5 6" key="1">
    <citation type="submission" date="2018-04" db="EMBL/GenBank/DDBJ databases">
        <title>Genomic Encyclopedia of Archaeal and Bacterial Type Strains, Phase II (KMG-II): from individual species to whole genera.</title>
        <authorList>
            <person name="Goeker M."/>
        </authorList>
    </citation>
    <scope>NUCLEOTIDE SEQUENCE [LARGE SCALE GENOMIC DNA]</scope>
    <source>
        <strain evidence="5 6">DSM 28823</strain>
    </source>
</reference>
<dbReference type="Pfam" id="PF20240">
    <property type="entry name" value="DUF6597"/>
    <property type="match status" value="1"/>
</dbReference>
<dbReference type="EMBL" id="QAAD01000008">
    <property type="protein sequence ID" value="PTN08502.1"/>
    <property type="molecule type" value="Genomic_DNA"/>
</dbReference>
<organism evidence="5 6">
    <name type="scientific">Mangrovibacterium marinum</name>
    <dbReference type="NCBI Taxonomy" id="1639118"/>
    <lineage>
        <taxon>Bacteria</taxon>
        <taxon>Pseudomonadati</taxon>
        <taxon>Bacteroidota</taxon>
        <taxon>Bacteroidia</taxon>
        <taxon>Marinilabiliales</taxon>
        <taxon>Prolixibacteraceae</taxon>
        <taxon>Mangrovibacterium</taxon>
    </lineage>
</organism>
<dbReference type="AlphaFoldDB" id="A0A2T5C1L2"/>
<keyword evidence="2 5" id="KW-0238">DNA-binding</keyword>
<keyword evidence="1" id="KW-0805">Transcription regulation</keyword>
<feature type="domain" description="HTH araC/xylS-type" evidence="4">
    <location>
        <begin position="183"/>
        <end position="269"/>
    </location>
</feature>
<comment type="caution">
    <text evidence="5">The sequence shown here is derived from an EMBL/GenBank/DDBJ whole genome shotgun (WGS) entry which is preliminary data.</text>
</comment>
<dbReference type="OrthoDB" id="323290at2"/>
<sequence length="287" mass="33397">MQVENKTYRWAAETVVNKREEKALVKIDTYKPGQFAELIDRIWLMEVHNEDVELLVPPSQYVNLVIPIGDCSYEREKSVVKEIQVEGGSLKSTKFRYSAGSRVMGVRFFAYGLYPFIQLQGNKILNQSITCPGGEAKRFDGDLSSPELVADLNRMLENWYVEKAEESIVPIRDFYRHYRWGGENVPIEQYCRDRQTNYSMLRRRFETIVGISPKKFERLVKFRKALCQLIDGDDKLSAVSADSGYFDQAHFIREFKLFLNATPSQYQAFISRAKKESGLVNYNFRLF</sequence>
<dbReference type="Pfam" id="PF12833">
    <property type="entry name" value="HTH_18"/>
    <property type="match status" value="1"/>
</dbReference>
<dbReference type="RefSeq" id="WP_107822311.1">
    <property type="nucleotide sequence ID" value="NZ_OY782574.1"/>
</dbReference>
<keyword evidence="3" id="KW-0804">Transcription</keyword>
<proteinExistence type="predicted"/>
<dbReference type="InterPro" id="IPR018060">
    <property type="entry name" value="HTH_AraC"/>
</dbReference>
<accession>A0A2T5C1L2</accession>
<dbReference type="InterPro" id="IPR009057">
    <property type="entry name" value="Homeodomain-like_sf"/>
</dbReference>
<gene>
    <name evidence="5" type="ORF">C8N47_10859</name>
</gene>
<name>A0A2T5C1L2_9BACT</name>
<dbReference type="GO" id="GO:0003700">
    <property type="term" value="F:DNA-binding transcription factor activity"/>
    <property type="evidence" value="ECO:0007669"/>
    <property type="project" value="InterPro"/>
</dbReference>
<evidence type="ECO:0000256" key="2">
    <source>
        <dbReference type="ARBA" id="ARBA00023125"/>
    </source>
</evidence>
<evidence type="ECO:0000313" key="5">
    <source>
        <dbReference type="EMBL" id="PTN08502.1"/>
    </source>
</evidence>
<dbReference type="SMART" id="SM00342">
    <property type="entry name" value="HTH_ARAC"/>
    <property type="match status" value="1"/>
</dbReference>
<keyword evidence="6" id="KW-1185">Reference proteome</keyword>
<dbReference type="SUPFAM" id="SSF46689">
    <property type="entry name" value="Homeodomain-like"/>
    <property type="match status" value="1"/>
</dbReference>
<dbReference type="GO" id="GO:0043565">
    <property type="term" value="F:sequence-specific DNA binding"/>
    <property type="evidence" value="ECO:0007669"/>
    <property type="project" value="InterPro"/>
</dbReference>
<evidence type="ECO:0000259" key="4">
    <source>
        <dbReference type="PROSITE" id="PS01124"/>
    </source>
</evidence>
<dbReference type="Proteomes" id="UP000243525">
    <property type="component" value="Unassembled WGS sequence"/>
</dbReference>
<dbReference type="Gene3D" id="1.10.10.60">
    <property type="entry name" value="Homeodomain-like"/>
    <property type="match status" value="1"/>
</dbReference>
<dbReference type="InterPro" id="IPR050204">
    <property type="entry name" value="AraC_XylS_family_regulators"/>
</dbReference>
<evidence type="ECO:0000256" key="3">
    <source>
        <dbReference type="ARBA" id="ARBA00023163"/>
    </source>
</evidence>
<protein>
    <submittedName>
        <fullName evidence="5">AraC-like DNA-binding protein</fullName>
    </submittedName>
</protein>